<organism evidence="2 3">
    <name type="scientific">Capsaspora owczarzaki (strain ATCC 30864)</name>
    <dbReference type="NCBI Taxonomy" id="595528"/>
    <lineage>
        <taxon>Eukaryota</taxon>
        <taxon>Filasterea</taxon>
        <taxon>Capsaspora</taxon>
    </lineage>
</organism>
<keyword evidence="3" id="KW-1185">Reference proteome</keyword>
<evidence type="ECO:0000313" key="2">
    <source>
        <dbReference type="EMBL" id="KJE93199.1"/>
    </source>
</evidence>
<feature type="region of interest" description="Disordered" evidence="1">
    <location>
        <begin position="137"/>
        <end position="174"/>
    </location>
</feature>
<name>A0A0D2X2V1_CAPO3</name>
<dbReference type="AlphaFoldDB" id="A0A0D2X2V1"/>
<accession>A0A0D2X2V1</accession>
<protein>
    <submittedName>
        <fullName evidence="2">Uncharacterized protein</fullName>
    </submittedName>
</protein>
<dbReference type="InParanoid" id="A0A0D2X2V1"/>
<sequence length="303" mass="33677">MPNSFETVELSAAATQEQVLAQVTEVMQELRDATASSPLLGLGAPVAEQSETLIEAHRTRFGQDVLDLTGNPALPELLDELSRLDACFPATHDADEALNLHEQDLINQIAETEAELQRRAWLVLPDLKTTGSAHVEEEDEGMLHDDDASPITQADPSHHPENSSGELKSEASQASMPREVSLAVLAATAAQIQLNRHLTENLVMEHDLLASIDLMLDEQSQVRKVTDLERGRAHRSIRIRFQADKLRALRRQCDFWQQCASALEPMSTSTMLHVKNAQRHLQQYPHIVQAVLRESAIMGMVRL</sequence>
<feature type="compositionally biased region" description="Polar residues" evidence="1">
    <location>
        <begin position="162"/>
        <end position="174"/>
    </location>
</feature>
<evidence type="ECO:0000313" key="3">
    <source>
        <dbReference type="Proteomes" id="UP000008743"/>
    </source>
</evidence>
<proteinExistence type="predicted"/>
<dbReference type="EMBL" id="KE346365">
    <property type="protein sequence ID" value="KJE93199.1"/>
    <property type="molecule type" value="Genomic_DNA"/>
</dbReference>
<gene>
    <name evidence="2" type="ORF">CAOG_004022</name>
</gene>
<evidence type="ECO:0000256" key="1">
    <source>
        <dbReference type="SAM" id="MobiDB-lite"/>
    </source>
</evidence>
<dbReference type="RefSeq" id="XP_004347847.2">
    <property type="nucleotide sequence ID" value="XM_004347797.2"/>
</dbReference>
<dbReference type="Proteomes" id="UP000008743">
    <property type="component" value="Unassembled WGS sequence"/>
</dbReference>
<reference evidence="3" key="1">
    <citation type="submission" date="2011-02" db="EMBL/GenBank/DDBJ databases">
        <title>The Genome Sequence of Capsaspora owczarzaki ATCC 30864.</title>
        <authorList>
            <person name="Russ C."/>
            <person name="Cuomo C."/>
            <person name="Burger G."/>
            <person name="Gray M.W."/>
            <person name="Holland P.W.H."/>
            <person name="King N."/>
            <person name="Lang F.B.F."/>
            <person name="Roger A.J."/>
            <person name="Ruiz-Trillo I."/>
            <person name="Young S.K."/>
            <person name="Zeng Q."/>
            <person name="Gargeya S."/>
            <person name="Alvarado L."/>
            <person name="Berlin A."/>
            <person name="Chapman S.B."/>
            <person name="Chen Z."/>
            <person name="Freedman E."/>
            <person name="Gellesch M."/>
            <person name="Goldberg J."/>
            <person name="Griggs A."/>
            <person name="Gujja S."/>
            <person name="Heilman E."/>
            <person name="Heiman D."/>
            <person name="Howarth C."/>
            <person name="Mehta T."/>
            <person name="Neiman D."/>
            <person name="Pearson M."/>
            <person name="Roberts A."/>
            <person name="Saif S."/>
            <person name="Shea T."/>
            <person name="Shenoy N."/>
            <person name="Sisk P."/>
            <person name="Stolte C."/>
            <person name="Sykes S."/>
            <person name="White J."/>
            <person name="Yandava C."/>
            <person name="Haas B."/>
            <person name="Nusbaum C."/>
            <person name="Birren B."/>
        </authorList>
    </citation>
    <scope>NUCLEOTIDE SEQUENCE</scope>
    <source>
        <strain evidence="3">ATCC 30864</strain>
    </source>
</reference>